<dbReference type="PANTHER" id="PTHR32196:SF21">
    <property type="entry name" value="ABC TRANSPORTER PERMEASE PROTEIN YPHD-RELATED"/>
    <property type="match status" value="1"/>
</dbReference>
<comment type="subcellular location">
    <subcellularLocation>
        <location evidence="1">Cell membrane</location>
        <topology evidence="1">Multi-pass membrane protein</topology>
    </subcellularLocation>
</comment>
<feature type="transmembrane region" description="Helical" evidence="9">
    <location>
        <begin position="113"/>
        <end position="131"/>
    </location>
</feature>
<sequence>MGRGTPVQGSEARGAEVRGSETAQQKIGAWTEQVTVGIDRPAQGLFAVSLALKLLSLGPLLILALIVALIGSVTPSFLSPGNLSNIAAQTAVIAIVAMGQQLVILTKGIDLSVGANLAFATVMGGLMYRVADSSAAVILTMILTGGLVGAVNGIVYVYGRLPHPFIITLATLSICRGLALEFSVGHTTMRGMPDVVTFLGGEASLGLPNSFFVVAGVALLILVMTKSMVWGRWIYAVGGQPVAALEMGIPVKGVLVSVYVMSGLCAGIGAVALAGRTAAGSPLYGNLLELDTIAAVIIGGASFLGGRGHLGHALIGAVMIGVIRNALNLLGVDVFFQMIAIGTIIVLAVEADVLRNYLEGRSRVLQARRSQ</sequence>
<evidence type="ECO:0000256" key="8">
    <source>
        <dbReference type="SAM" id="MobiDB-lite"/>
    </source>
</evidence>
<keyword evidence="7 9" id="KW-0472">Membrane</keyword>
<dbReference type="AlphaFoldDB" id="A0A7Y0HEJ7"/>
<feature type="transmembrane region" description="Helical" evidence="9">
    <location>
        <begin position="287"/>
        <end position="306"/>
    </location>
</feature>
<feature type="transmembrane region" description="Helical" evidence="9">
    <location>
        <begin position="205"/>
        <end position="224"/>
    </location>
</feature>
<evidence type="ECO:0000256" key="6">
    <source>
        <dbReference type="ARBA" id="ARBA00022989"/>
    </source>
</evidence>
<feature type="transmembrane region" description="Helical" evidence="9">
    <location>
        <begin position="254"/>
        <end position="275"/>
    </location>
</feature>
<dbReference type="GO" id="GO:0005886">
    <property type="term" value="C:plasma membrane"/>
    <property type="evidence" value="ECO:0007669"/>
    <property type="project" value="UniProtKB-SubCell"/>
</dbReference>
<evidence type="ECO:0000256" key="3">
    <source>
        <dbReference type="ARBA" id="ARBA00022475"/>
    </source>
</evidence>
<feature type="transmembrane region" description="Helical" evidence="9">
    <location>
        <begin position="50"/>
        <end position="74"/>
    </location>
</feature>
<feature type="transmembrane region" description="Helical" evidence="9">
    <location>
        <begin position="165"/>
        <end position="185"/>
    </location>
</feature>
<feature type="transmembrane region" description="Helical" evidence="9">
    <location>
        <begin position="338"/>
        <end position="358"/>
    </location>
</feature>
<gene>
    <name evidence="10" type="ORF">HH303_04080</name>
</gene>
<reference evidence="10 11" key="1">
    <citation type="submission" date="2020-04" db="EMBL/GenBank/DDBJ databases">
        <title>Rhodospirillaceae bacterium KN72 isolated from deep sea.</title>
        <authorList>
            <person name="Zhang D.-C."/>
        </authorList>
    </citation>
    <scope>NUCLEOTIDE SEQUENCE [LARGE SCALE GENOMIC DNA]</scope>
    <source>
        <strain evidence="10 11">KN72</strain>
    </source>
</reference>
<protein>
    <submittedName>
        <fullName evidence="10">ABC transporter permease</fullName>
    </submittedName>
</protein>
<dbReference type="GO" id="GO:0022857">
    <property type="term" value="F:transmembrane transporter activity"/>
    <property type="evidence" value="ECO:0007669"/>
    <property type="project" value="InterPro"/>
</dbReference>
<dbReference type="InterPro" id="IPR001851">
    <property type="entry name" value="ABC_transp_permease"/>
</dbReference>
<keyword evidence="6 9" id="KW-1133">Transmembrane helix</keyword>
<evidence type="ECO:0000313" key="11">
    <source>
        <dbReference type="Proteomes" id="UP000539372"/>
    </source>
</evidence>
<dbReference type="Proteomes" id="UP000539372">
    <property type="component" value="Unassembled WGS sequence"/>
</dbReference>
<name>A0A7Y0HEJ7_9PROT</name>
<evidence type="ECO:0000256" key="7">
    <source>
        <dbReference type="ARBA" id="ARBA00023136"/>
    </source>
</evidence>
<accession>A0A7Y0HEJ7</accession>
<dbReference type="CDD" id="cd06579">
    <property type="entry name" value="TM_PBP1_transp_AraH_like"/>
    <property type="match status" value="1"/>
</dbReference>
<evidence type="ECO:0000256" key="4">
    <source>
        <dbReference type="ARBA" id="ARBA00022519"/>
    </source>
</evidence>
<dbReference type="Pfam" id="PF02653">
    <property type="entry name" value="BPD_transp_2"/>
    <property type="match status" value="1"/>
</dbReference>
<proteinExistence type="predicted"/>
<evidence type="ECO:0000313" key="10">
    <source>
        <dbReference type="EMBL" id="NMM43643.1"/>
    </source>
</evidence>
<feature type="region of interest" description="Disordered" evidence="8">
    <location>
        <begin position="1"/>
        <end position="20"/>
    </location>
</feature>
<comment type="caution">
    <text evidence="10">The sequence shown here is derived from an EMBL/GenBank/DDBJ whole genome shotgun (WGS) entry which is preliminary data.</text>
</comment>
<dbReference type="EMBL" id="JABBNT010000001">
    <property type="protein sequence ID" value="NMM43643.1"/>
    <property type="molecule type" value="Genomic_DNA"/>
</dbReference>
<keyword evidence="3" id="KW-1003">Cell membrane</keyword>
<evidence type="ECO:0000256" key="2">
    <source>
        <dbReference type="ARBA" id="ARBA00022448"/>
    </source>
</evidence>
<feature type="transmembrane region" description="Helical" evidence="9">
    <location>
        <begin position="137"/>
        <end position="158"/>
    </location>
</feature>
<keyword evidence="11" id="KW-1185">Reference proteome</keyword>
<keyword evidence="5 9" id="KW-0812">Transmembrane</keyword>
<organism evidence="10 11">
    <name type="scientific">Pacificispira spongiicola</name>
    <dbReference type="NCBI Taxonomy" id="2729598"/>
    <lineage>
        <taxon>Bacteria</taxon>
        <taxon>Pseudomonadati</taxon>
        <taxon>Pseudomonadota</taxon>
        <taxon>Alphaproteobacteria</taxon>
        <taxon>Rhodospirillales</taxon>
        <taxon>Rhodospirillaceae</taxon>
        <taxon>Pacificispira</taxon>
    </lineage>
</organism>
<dbReference type="PANTHER" id="PTHR32196">
    <property type="entry name" value="ABC TRANSPORTER PERMEASE PROTEIN YPHD-RELATED-RELATED"/>
    <property type="match status" value="1"/>
</dbReference>
<evidence type="ECO:0000256" key="1">
    <source>
        <dbReference type="ARBA" id="ARBA00004651"/>
    </source>
</evidence>
<evidence type="ECO:0000256" key="5">
    <source>
        <dbReference type="ARBA" id="ARBA00022692"/>
    </source>
</evidence>
<keyword evidence="2" id="KW-0813">Transport</keyword>
<evidence type="ECO:0000256" key="9">
    <source>
        <dbReference type="SAM" id="Phobius"/>
    </source>
</evidence>
<feature type="transmembrane region" description="Helical" evidence="9">
    <location>
        <begin position="86"/>
        <end position="106"/>
    </location>
</feature>
<keyword evidence="4" id="KW-0997">Cell inner membrane</keyword>